<feature type="domain" description="ABC-type transport auxiliary lipoprotein component" evidence="1">
    <location>
        <begin position="43"/>
        <end position="206"/>
    </location>
</feature>
<evidence type="ECO:0000313" key="2">
    <source>
        <dbReference type="EMBL" id="KAF1689380.1"/>
    </source>
</evidence>
<dbReference type="PANTHER" id="PTHR36698:SF3">
    <property type="entry name" value="ABC-TYPE TRANSPORT AUXILIARY LIPOPROTEIN COMPONENT DOMAIN-CONTAINING PROTEIN"/>
    <property type="match status" value="1"/>
</dbReference>
<dbReference type="EMBL" id="PDWK01000022">
    <property type="protein sequence ID" value="KAF1689380.1"/>
    <property type="molecule type" value="Genomic_DNA"/>
</dbReference>
<comment type="caution">
    <text evidence="2">The sequence shown here is derived from an EMBL/GenBank/DDBJ whole genome shotgun (WGS) entry which is preliminary data.</text>
</comment>
<dbReference type="PROSITE" id="PS51257">
    <property type="entry name" value="PROKAR_LIPOPROTEIN"/>
    <property type="match status" value="1"/>
</dbReference>
<gene>
    <name evidence="2" type="ORF">CR938_06090</name>
</gene>
<dbReference type="Gene3D" id="3.40.50.10610">
    <property type="entry name" value="ABC-type transport auxiliary lipoprotein component"/>
    <property type="match status" value="1"/>
</dbReference>
<dbReference type="AlphaFoldDB" id="A0A921NYN8"/>
<dbReference type="Pfam" id="PF03886">
    <property type="entry name" value="ABC_trans_aux"/>
    <property type="match status" value="1"/>
</dbReference>
<dbReference type="PANTHER" id="PTHR36698">
    <property type="entry name" value="BLL5892 PROTEIN"/>
    <property type="match status" value="1"/>
</dbReference>
<evidence type="ECO:0000259" key="1">
    <source>
        <dbReference type="Pfam" id="PF03886"/>
    </source>
</evidence>
<organism evidence="2 3">
    <name type="scientific">Pseudoxanthomonas taiwanensis</name>
    <dbReference type="NCBI Taxonomy" id="176598"/>
    <lineage>
        <taxon>Bacteria</taxon>
        <taxon>Pseudomonadati</taxon>
        <taxon>Pseudomonadota</taxon>
        <taxon>Gammaproteobacteria</taxon>
        <taxon>Lysobacterales</taxon>
        <taxon>Lysobacteraceae</taxon>
        <taxon>Pseudoxanthomonas</taxon>
    </lineage>
</organism>
<dbReference type="InterPro" id="IPR005586">
    <property type="entry name" value="ABC_trans_aux"/>
</dbReference>
<accession>A0A921NYN8</accession>
<dbReference type="Proteomes" id="UP000717981">
    <property type="component" value="Unassembled WGS sequence"/>
</dbReference>
<dbReference type="SUPFAM" id="SSF159594">
    <property type="entry name" value="XCC0632-like"/>
    <property type="match status" value="1"/>
</dbReference>
<keyword evidence="3" id="KW-1185">Reference proteome</keyword>
<dbReference type="OrthoDB" id="5795476at2"/>
<name>A0A921NYN8_9GAMM</name>
<evidence type="ECO:0000313" key="3">
    <source>
        <dbReference type="Proteomes" id="UP000717981"/>
    </source>
</evidence>
<sequence length="223" mass="23828">MNAPSRARARPAPRPAALPLLAAALCLLAGCSILGGKQRDPVTLYSPEVRVQADPSWPAVEWQLAIARPTAPRLVDSARIGVRPVPGELQVYRGAVWVQPPTDMLEAAVLRTLEDSGKIAAVGRQATGLRSDFRLAMDIRRFEADYAGGTLPAATIEVNAKLLRNGEQRVAASRTFLRTQPAPATDTASVVRAFEQALGAITADIAGWTLAEGQADMLRHPPQ</sequence>
<protein>
    <submittedName>
        <fullName evidence="2">ABC transporter</fullName>
    </submittedName>
</protein>
<dbReference type="RefSeq" id="WP_162124146.1">
    <property type="nucleotide sequence ID" value="NZ_PDWK01000022.1"/>
</dbReference>
<reference evidence="2" key="1">
    <citation type="submission" date="2017-10" db="EMBL/GenBank/DDBJ databases">
        <title>Whole genome sequencing of members of genus Pseudoxanthomonas.</title>
        <authorList>
            <person name="Kumar S."/>
            <person name="Bansal K."/>
            <person name="Kaur A."/>
            <person name="Patil P."/>
            <person name="Sharma S."/>
            <person name="Patil P.B."/>
        </authorList>
    </citation>
    <scope>NUCLEOTIDE SEQUENCE</scope>
    <source>
        <strain evidence="2">DSM 22914</strain>
    </source>
</reference>
<proteinExistence type="predicted"/>